<feature type="compositionally biased region" description="Polar residues" evidence="1">
    <location>
        <begin position="85"/>
        <end position="106"/>
    </location>
</feature>
<evidence type="ECO:0000313" key="3">
    <source>
        <dbReference type="Proteomes" id="UP000827721"/>
    </source>
</evidence>
<keyword evidence="3" id="KW-1185">Reference proteome</keyword>
<dbReference type="EMBL" id="JAFEMO010000008">
    <property type="protein sequence ID" value="KAH7566439.1"/>
    <property type="molecule type" value="Genomic_DNA"/>
</dbReference>
<comment type="caution">
    <text evidence="2">The sequence shown here is derived from an EMBL/GenBank/DDBJ whole genome shotgun (WGS) entry which is preliminary data.</text>
</comment>
<dbReference type="Proteomes" id="UP000827721">
    <property type="component" value="Unassembled WGS sequence"/>
</dbReference>
<gene>
    <name evidence="2" type="ORF">JRO89_XS08G0161100</name>
</gene>
<organism evidence="2 3">
    <name type="scientific">Xanthoceras sorbifolium</name>
    <dbReference type="NCBI Taxonomy" id="99658"/>
    <lineage>
        <taxon>Eukaryota</taxon>
        <taxon>Viridiplantae</taxon>
        <taxon>Streptophyta</taxon>
        <taxon>Embryophyta</taxon>
        <taxon>Tracheophyta</taxon>
        <taxon>Spermatophyta</taxon>
        <taxon>Magnoliopsida</taxon>
        <taxon>eudicotyledons</taxon>
        <taxon>Gunneridae</taxon>
        <taxon>Pentapetalae</taxon>
        <taxon>rosids</taxon>
        <taxon>malvids</taxon>
        <taxon>Sapindales</taxon>
        <taxon>Sapindaceae</taxon>
        <taxon>Xanthoceroideae</taxon>
        <taxon>Xanthoceras</taxon>
    </lineage>
</organism>
<accession>A0ABQ8HQ49</accession>
<name>A0ABQ8HQ49_9ROSI</name>
<feature type="region of interest" description="Disordered" evidence="1">
    <location>
        <begin position="41"/>
        <end position="116"/>
    </location>
</feature>
<reference evidence="2 3" key="1">
    <citation type="submission" date="2021-02" db="EMBL/GenBank/DDBJ databases">
        <title>Plant Genome Project.</title>
        <authorList>
            <person name="Zhang R.-G."/>
        </authorList>
    </citation>
    <scope>NUCLEOTIDE SEQUENCE [LARGE SCALE GENOMIC DNA]</scope>
    <source>
        <tissue evidence="2">Leaves</tissue>
    </source>
</reference>
<proteinExistence type="predicted"/>
<protein>
    <submittedName>
        <fullName evidence="2">Uncharacterized protein</fullName>
    </submittedName>
</protein>
<feature type="compositionally biased region" description="Acidic residues" evidence="1">
    <location>
        <begin position="41"/>
        <end position="53"/>
    </location>
</feature>
<feature type="compositionally biased region" description="Basic and acidic residues" evidence="1">
    <location>
        <begin position="70"/>
        <end position="84"/>
    </location>
</feature>
<evidence type="ECO:0000256" key="1">
    <source>
        <dbReference type="SAM" id="MobiDB-lite"/>
    </source>
</evidence>
<sequence length="154" mass="16952">MNQHTSSRTKYSVHRIVTSKLPKSSSFQMTKVVRITCTDCDATDSDSSSDENDDFCRSSPSSHPIRVKKHINEIKIEDGSREITSENGTSNNNAKPTIQEANSKSNGHPKAGIAGRSNSKAILGKPQLRNCHILIQHQCNDQDGQNVGTKTAMW</sequence>
<evidence type="ECO:0000313" key="2">
    <source>
        <dbReference type="EMBL" id="KAH7566439.1"/>
    </source>
</evidence>